<dbReference type="AlphaFoldDB" id="A0A1I5DWW4"/>
<dbReference type="PIRSF" id="PIRSF035875">
    <property type="entry name" value="RNase_BN"/>
    <property type="match status" value="1"/>
</dbReference>
<evidence type="ECO:0000256" key="3">
    <source>
        <dbReference type="ARBA" id="ARBA00022692"/>
    </source>
</evidence>
<feature type="transmembrane region" description="Helical" evidence="7">
    <location>
        <begin position="178"/>
        <end position="200"/>
    </location>
</feature>
<dbReference type="InterPro" id="IPR017039">
    <property type="entry name" value="Virul_fac_BrkB"/>
</dbReference>
<dbReference type="EMBL" id="FOVJ01000006">
    <property type="protein sequence ID" value="SFO03709.1"/>
    <property type="molecule type" value="Genomic_DNA"/>
</dbReference>
<feature type="region of interest" description="Disordered" evidence="6">
    <location>
        <begin position="282"/>
        <end position="309"/>
    </location>
</feature>
<evidence type="ECO:0000313" key="9">
    <source>
        <dbReference type="Proteomes" id="UP000183107"/>
    </source>
</evidence>
<gene>
    <name evidence="8" type="ORF">SAMN05216386_2439</name>
</gene>
<evidence type="ECO:0000256" key="1">
    <source>
        <dbReference type="ARBA" id="ARBA00004651"/>
    </source>
</evidence>
<evidence type="ECO:0000313" key="8">
    <source>
        <dbReference type="EMBL" id="SFO03709.1"/>
    </source>
</evidence>
<feature type="transmembrane region" description="Helical" evidence="7">
    <location>
        <begin position="212"/>
        <end position="235"/>
    </location>
</feature>
<feature type="compositionally biased region" description="Basic and acidic residues" evidence="6">
    <location>
        <begin position="298"/>
        <end position="309"/>
    </location>
</feature>
<evidence type="ECO:0000256" key="7">
    <source>
        <dbReference type="SAM" id="Phobius"/>
    </source>
</evidence>
<reference evidence="9" key="1">
    <citation type="submission" date="2016-10" db="EMBL/GenBank/DDBJ databases">
        <authorList>
            <person name="Varghese N."/>
        </authorList>
    </citation>
    <scope>NUCLEOTIDE SEQUENCE [LARGE SCALE GENOMIC DNA]</scope>
    <source>
        <strain evidence="9">Nsp8</strain>
    </source>
</reference>
<keyword evidence="5 7" id="KW-0472">Membrane</keyword>
<dbReference type="Pfam" id="PF03631">
    <property type="entry name" value="Virul_fac_BrkB"/>
    <property type="match status" value="1"/>
</dbReference>
<dbReference type="GO" id="GO:0005886">
    <property type="term" value="C:plasma membrane"/>
    <property type="evidence" value="ECO:0007669"/>
    <property type="project" value="UniProtKB-SubCell"/>
</dbReference>
<comment type="subcellular location">
    <subcellularLocation>
        <location evidence="1">Cell membrane</location>
        <topology evidence="1">Multi-pass membrane protein</topology>
    </subcellularLocation>
</comment>
<evidence type="ECO:0000256" key="4">
    <source>
        <dbReference type="ARBA" id="ARBA00022989"/>
    </source>
</evidence>
<sequence>MNVTQLWALIKESFSSWLDDYAPSMGAALAYYTMFSIAPLLLIVISTAGLVFGEEAVRGEIFYQLRDLMGDQGAQAVQALLESVSEPEEGAAGTIIGTILLLIGATTVFGELQDAFDRIWRAPGKDKKGGIWKLIRSRLLSFGIILGIGFLLMVSLVFSAAVAALGKWWGPFFANLEILATAINFIVSFALMTAVFAMLYKFMPRVKIQWQDVWAGATVTALLFTVGKVLIGIYIGKSAVSSGFGAAGSLVVVLVWVYYSAQIFLLGAEFTWVYSHAHGSRKNHLQSNTEDNAGPARRSVENKGRSLFQ</sequence>
<dbReference type="PANTHER" id="PTHR30213:SF1">
    <property type="entry name" value="INNER MEMBRANE PROTEIN YHJD"/>
    <property type="match status" value="1"/>
</dbReference>
<keyword evidence="2" id="KW-1003">Cell membrane</keyword>
<accession>A0A1I5DWW4</accession>
<keyword evidence="9" id="KW-1185">Reference proteome</keyword>
<feature type="transmembrane region" description="Helical" evidence="7">
    <location>
        <begin position="247"/>
        <end position="274"/>
    </location>
</feature>
<feature type="transmembrane region" description="Helical" evidence="7">
    <location>
        <begin position="29"/>
        <end position="52"/>
    </location>
</feature>
<dbReference type="OrthoDB" id="9797028at2"/>
<organism evidence="8 9">
    <name type="scientific">Nitrosospira briensis</name>
    <dbReference type="NCBI Taxonomy" id="35799"/>
    <lineage>
        <taxon>Bacteria</taxon>
        <taxon>Pseudomonadati</taxon>
        <taxon>Pseudomonadota</taxon>
        <taxon>Betaproteobacteria</taxon>
        <taxon>Nitrosomonadales</taxon>
        <taxon>Nitrosomonadaceae</taxon>
        <taxon>Nitrosospira</taxon>
    </lineage>
</organism>
<evidence type="ECO:0000256" key="2">
    <source>
        <dbReference type="ARBA" id="ARBA00022475"/>
    </source>
</evidence>
<dbReference type="Proteomes" id="UP000183107">
    <property type="component" value="Unassembled WGS sequence"/>
</dbReference>
<evidence type="ECO:0000256" key="5">
    <source>
        <dbReference type="ARBA" id="ARBA00023136"/>
    </source>
</evidence>
<dbReference type="PANTHER" id="PTHR30213">
    <property type="entry name" value="INNER MEMBRANE PROTEIN YHJD"/>
    <property type="match status" value="1"/>
</dbReference>
<evidence type="ECO:0000256" key="6">
    <source>
        <dbReference type="SAM" id="MobiDB-lite"/>
    </source>
</evidence>
<protein>
    <submittedName>
        <fullName evidence="8">Membrane protein</fullName>
    </submittedName>
</protein>
<keyword evidence="3 7" id="KW-0812">Transmembrane</keyword>
<dbReference type="RefSeq" id="WP_074797756.1">
    <property type="nucleotide sequence ID" value="NZ_FOVJ01000006.1"/>
</dbReference>
<proteinExistence type="predicted"/>
<dbReference type="NCBIfam" id="TIGR00765">
    <property type="entry name" value="yihY_not_rbn"/>
    <property type="match status" value="1"/>
</dbReference>
<name>A0A1I5DWW4_9PROT</name>
<keyword evidence="4 7" id="KW-1133">Transmembrane helix</keyword>
<feature type="transmembrane region" description="Helical" evidence="7">
    <location>
        <begin position="139"/>
        <end position="166"/>
    </location>
</feature>